<evidence type="ECO:0000259" key="4">
    <source>
        <dbReference type="Pfam" id="PF26640"/>
    </source>
</evidence>
<feature type="domain" description="Heterokaryon incompatibility" evidence="3">
    <location>
        <begin position="22"/>
        <end position="119"/>
    </location>
</feature>
<dbReference type="InterPro" id="IPR058525">
    <property type="entry name" value="DUF8212"/>
</dbReference>
<keyword evidence="6" id="KW-1185">Reference proteome</keyword>
<evidence type="ECO:0000259" key="3">
    <source>
        <dbReference type="Pfam" id="PF06985"/>
    </source>
</evidence>
<dbReference type="Proteomes" id="UP001273209">
    <property type="component" value="Unassembled WGS sequence"/>
</dbReference>
<feature type="transmembrane region" description="Helical" evidence="2">
    <location>
        <begin position="211"/>
        <end position="228"/>
    </location>
</feature>
<evidence type="ECO:0000313" key="5">
    <source>
        <dbReference type="EMBL" id="KAK4077002.1"/>
    </source>
</evidence>
<evidence type="ECO:0000313" key="6">
    <source>
        <dbReference type="Proteomes" id="UP001273209"/>
    </source>
</evidence>
<keyword evidence="2" id="KW-1133">Transmembrane helix</keyword>
<dbReference type="AlphaFoldDB" id="A0AAE1J8L9"/>
<proteinExistence type="predicted"/>
<gene>
    <name evidence="5" type="ORF">Triagg1_3969</name>
</gene>
<accession>A0AAE1J8L9</accession>
<dbReference type="Pfam" id="PF06985">
    <property type="entry name" value="HET"/>
    <property type="match status" value="1"/>
</dbReference>
<organism evidence="5 6">
    <name type="scientific">Trichoderma aggressivum f. europaeum</name>
    <dbReference type="NCBI Taxonomy" id="173218"/>
    <lineage>
        <taxon>Eukaryota</taxon>
        <taxon>Fungi</taxon>
        <taxon>Dikarya</taxon>
        <taxon>Ascomycota</taxon>
        <taxon>Pezizomycotina</taxon>
        <taxon>Sordariomycetes</taxon>
        <taxon>Hypocreomycetidae</taxon>
        <taxon>Hypocreales</taxon>
        <taxon>Hypocreaceae</taxon>
        <taxon>Trichoderma</taxon>
    </lineage>
</organism>
<protein>
    <recommendedName>
        <fullName evidence="7">Heterokaryon incompatibility domain-containing protein</fullName>
    </recommendedName>
</protein>
<dbReference type="Gene3D" id="1.25.40.20">
    <property type="entry name" value="Ankyrin repeat-containing domain"/>
    <property type="match status" value="1"/>
</dbReference>
<dbReference type="GeneID" id="87918224"/>
<sequence>MRLINTKSFKLEEFSDGSIPPYAILSHTWGNDSEELSLDDVERGRIYKIAAVQAEPAVGSIKFRGCCRQAVEDGLGYVWIDTCCIDKANLVELSEAINSMFRWYSRATVCYAYLSDVPDDDDPLKPESNFQSSRWFQRGWTLQELLAPKNLRFYNSVWRCIGTKGIMSKLITSITHVPRHFLLGVAELRVASVAQRMSWAAQRRTKRLEDLAYCLLGIFGISMPMLYGEGEQAFFRLQEQIMKTTRDDSILAWGLDDESNESCLRNEDGGVLAPSPSHFANSGQIITREHTDNPLHSLDMSGGSLRIYMPLLTTGSGETFGLLNCGPASKPHKIVAIPLTKATSVASNEYVRPRQHPSVLRTVVVSGSPPELIHIKKDSRQNTFKKTYWLYEDDLFAHFNLTLVDVEPQPCWDKQTNLISPIASDQATTDPILLRLRYIKAECRDFVTVLEVPQAESNAEPQLNAVICRTVTCSRNTPLQEIAQNLQKFPSKELGGGSAESGVLHLRVKLKLIEGGIISINPEAVVLQSGDDTMLTSEDADLILDIRQLLRERKEIYTKNKELKAGSESYGIRLRLAEKGLEEVVRQIKELEERRRKLVKEEESSAREMNDLEHEKTTAEERQDYLSTRLPIVHEQLDNLSDGRRRQVCDALFSRALRNGDAEMMELLSDKVRERDGWIPLIAASIRGDVETVQQILSEGEIEPDSKDSVFGRTALSWASANGHTAIVEALLMGL</sequence>
<dbReference type="PANTHER" id="PTHR10622:SF10">
    <property type="entry name" value="HET DOMAIN-CONTAINING PROTEIN"/>
    <property type="match status" value="1"/>
</dbReference>
<feature type="region of interest" description="Disordered" evidence="1">
    <location>
        <begin position="599"/>
        <end position="621"/>
    </location>
</feature>
<dbReference type="InterPro" id="IPR010730">
    <property type="entry name" value="HET"/>
</dbReference>
<dbReference type="Pfam" id="PF12796">
    <property type="entry name" value="Ank_2"/>
    <property type="match status" value="1"/>
</dbReference>
<evidence type="ECO:0008006" key="7">
    <source>
        <dbReference type="Google" id="ProtNLM"/>
    </source>
</evidence>
<name>A0AAE1J8L9_9HYPO</name>
<feature type="domain" description="DUF8212" evidence="4">
    <location>
        <begin position="232"/>
        <end position="302"/>
    </location>
</feature>
<reference evidence="5" key="1">
    <citation type="submission" date="2023-11" db="EMBL/GenBank/DDBJ databases">
        <title>The genome sequences of three competitors of mushroom-forming fungi.</title>
        <authorList>
            <person name="Beijen E."/>
            <person name="Ohm R.A."/>
        </authorList>
    </citation>
    <scope>NUCLEOTIDE SEQUENCE</scope>
    <source>
        <strain evidence="5">CBS 100526</strain>
    </source>
</reference>
<keyword evidence="2" id="KW-0472">Membrane</keyword>
<dbReference type="SUPFAM" id="SSF48403">
    <property type="entry name" value="Ankyrin repeat"/>
    <property type="match status" value="1"/>
</dbReference>
<dbReference type="RefSeq" id="XP_062756989.1">
    <property type="nucleotide sequence ID" value="XM_062898320.1"/>
</dbReference>
<evidence type="ECO:0000256" key="2">
    <source>
        <dbReference type="SAM" id="Phobius"/>
    </source>
</evidence>
<dbReference type="InterPro" id="IPR002110">
    <property type="entry name" value="Ankyrin_rpt"/>
</dbReference>
<evidence type="ECO:0000256" key="1">
    <source>
        <dbReference type="SAM" id="MobiDB-lite"/>
    </source>
</evidence>
<dbReference type="Pfam" id="PF26640">
    <property type="entry name" value="DUF8212"/>
    <property type="match status" value="1"/>
</dbReference>
<comment type="caution">
    <text evidence="5">The sequence shown here is derived from an EMBL/GenBank/DDBJ whole genome shotgun (WGS) entry which is preliminary data.</text>
</comment>
<dbReference type="EMBL" id="JAWRVG010000012">
    <property type="protein sequence ID" value="KAK4077002.1"/>
    <property type="molecule type" value="Genomic_DNA"/>
</dbReference>
<dbReference type="InterPro" id="IPR036770">
    <property type="entry name" value="Ankyrin_rpt-contain_sf"/>
</dbReference>
<keyword evidence="2" id="KW-0812">Transmembrane</keyword>
<dbReference type="PANTHER" id="PTHR10622">
    <property type="entry name" value="HET DOMAIN-CONTAINING PROTEIN"/>
    <property type="match status" value="1"/>
</dbReference>